<dbReference type="HOGENOM" id="CLU_596714_0_0_0"/>
<evidence type="ECO:0000256" key="1">
    <source>
        <dbReference type="ARBA" id="ARBA00022729"/>
    </source>
</evidence>
<reference evidence="3 4" key="1">
    <citation type="submission" date="2010-12" db="EMBL/GenBank/DDBJ databases">
        <title>Whole genome sequence of Anaerolinea thermophila UNI-1.</title>
        <authorList>
            <person name="Narita-Yamada S."/>
            <person name="Kishi E."/>
            <person name="Watanabe Y."/>
            <person name="Takasaki K."/>
            <person name="Ankai A."/>
            <person name="Oguchi A."/>
            <person name="Fukui S."/>
            <person name="Takahashi M."/>
            <person name="Yashiro I."/>
            <person name="Hosoyama A."/>
            <person name="Sekiguchi Y."/>
            <person name="Hanada S."/>
            <person name="Fujita N."/>
        </authorList>
    </citation>
    <scope>NUCLEOTIDE SEQUENCE [LARGE SCALE GENOMIC DNA]</scope>
    <source>
        <strain evidence="4">DSM 14523 / JCM 11388 / NBRC 100420 / UNI-1</strain>
    </source>
</reference>
<sequence length="458" mass="49817">MRNLFRWLPALLVFAGITLLGVYFAQPVYIRVDGQTLTTHPLALTVKGTLRQTGVEISTEDLVIPPDNHLIPANGIIEVHRAVPVHLLVDGQPFSFLSVARAPAALAHQAGFLLFPGDVVLHNGAPVNPIQPIGGDAPIYLQIKRARPVRLVEDGGEKTLFAIGNTLRQALWQAGVPLLPGDVLSPSPDTPLSTASKAALRRARPITIEVDGKDIQTFSAAPTVGAALAEAGLSLQGLDRAEPDENSPLPADGRIRVVRVREEIVLQQKTLPFSSTLQPDSSLPLDERRVIQPGKYGVRVSRERVRYEDGVEIARFTEGEWTAAEPVNQVVGYGTQVRVQTAQTPDGTIEYYRKVTVYATSYSPCQQGLGRCSWSTSSGMRLQKGVVAVTLSWYRLFKGARVYIPGYGFGVIGDVGGGIPGTYWVDLGYSEEDYVRWSQNVEMYFLTPAPPNPPAILP</sequence>
<protein>
    <recommendedName>
        <fullName evidence="2">G5 domain-containing protein</fullName>
    </recommendedName>
</protein>
<dbReference type="InParanoid" id="E8N080"/>
<name>E8N080_ANATU</name>
<dbReference type="KEGG" id="atm:ANT_03810"/>
<evidence type="ECO:0000313" key="3">
    <source>
        <dbReference type="EMBL" id="BAJ62415.1"/>
    </source>
</evidence>
<dbReference type="Pfam" id="PF07501">
    <property type="entry name" value="G5"/>
    <property type="match status" value="1"/>
</dbReference>
<dbReference type="PROSITE" id="PS51109">
    <property type="entry name" value="G5"/>
    <property type="match status" value="1"/>
</dbReference>
<dbReference type="SMART" id="SM01208">
    <property type="entry name" value="G5"/>
    <property type="match status" value="1"/>
</dbReference>
<accession>E8N080</accession>
<dbReference type="Gene3D" id="2.20.230.10">
    <property type="entry name" value="Resuscitation-promoting factor rpfb"/>
    <property type="match status" value="1"/>
</dbReference>
<feature type="domain" description="G5" evidence="2">
    <location>
        <begin position="257"/>
        <end position="337"/>
    </location>
</feature>
<dbReference type="InterPro" id="IPR011098">
    <property type="entry name" value="G5_dom"/>
</dbReference>
<dbReference type="InterPro" id="IPR007137">
    <property type="entry name" value="DUF348"/>
</dbReference>
<evidence type="ECO:0000259" key="2">
    <source>
        <dbReference type="PROSITE" id="PS51109"/>
    </source>
</evidence>
<dbReference type="eggNOG" id="COG3584">
    <property type="taxonomic scope" value="Bacteria"/>
</dbReference>
<proteinExistence type="predicted"/>
<dbReference type="RefSeq" id="WP_013558812.1">
    <property type="nucleotide sequence ID" value="NC_014960.1"/>
</dbReference>
<dbReference type="OrthoDB" id="9798935at2"/>
<dbReference type="AlphaFoldDB" id="E8N080"/>
<dbReference type="Pfam" id="PF03990">
    <property type="entry name" value="DUF348"/>
    <property type="match status" value="3"/>
</dbReference>
<dbReference type="STRING" id="926569.ANT_03810"/>
<evidence type="ECO:0000313" key="4">
    <source>
        <dbReference type="Proteomes" id="UP000008922"/>
    </source>
</evidence>
<keyword evidence="1" id="KW-0732">Signal</keyword>
<dbReference type="CDD" id="cd22786">
    <property type="entry name" value="DPBB_YuiC-like"/>
    <property type="match status" value="1"/>
</dbReference>
<dbReference type="Proteomes" id="UP000008922">
    <property type="component" value="Chromosome"/>
</dbReference>
<dbReference type="FunCoup" id="E8N080">
    <property type="interactions" value="11"/>
</dbReference>
<organism evidence="3 4">
    <name type="scientific">Anaerolinea thermophila (strain DSM 14523 / JCM 11388 / NBRC 100420 / UNI-1)</name>
    <dbReference type="NCBI Taxonomy" id="926569"/>
    <lineage>
        <taxon>Bacteria</taxon>
        <taxon>Bacillati</taxon>
        <taxon>Chloroflexota</taxon>
        <taxon>Anaerolineae</taxon>
        <taxon>Anaerolineales</taxon>
        <taxon>Anaerolineaceae</taxon>
        <taxon>Anaerolinea</taxon>
    </lineage>
</organism>
<dbReference type="EMBL" id="AP012029">
    <property type="protein sequence ID" value="BAJ62415.1"/>
    <property type="molecule type" value="Genomic_DNA"/>
</dbReference>
<gene>
    <name evidence="3" type="ordered locus">ANT_03810</name>
</gene>
<keyword evidence="4" id="KW-1185">Reference proteome</keyword>
<dbReference type="eggNOG" id="COG3583">
    <property type="taxonomic scope" value="Bacteria"/>
</dbReference>